<dbReference type="EMBL" id="CAJPVJ010000136">
    <property type="protein sequence ID" value="CAG2161420.1"/>
    <property type="molecule type" value="Genomic_DNA"/>
</dbReference>
<keyword evidence="24" id="KW-1185">Reference proteome</keyword>
<feature type="binding site" evidence="17">
    <location>
        <begin position="813"/>
        <end position="817"/>
    </location>
    <ligand>
        <name>3'-phosphoadenylyl sulfate</name>
        <dbReference type="ChEBI" id="CHEBI:58339"/>
    </ligand>
</feature>
<dbReference type="PANTHER" id="PTHR10605">
    <property type="entry name" value="HEPARAN SULFATE SULFOTRANSFERASE"/>
    <property type="match status" value="1"/>
</dbReference>
<evidence type="ECO:0000256" key="7">
    <source>
        <dbReference type="ARBA" id="ARBA00022692"/>
    </source>
</evidence>
<evidence type="ECO:0000256" key="14">
    <source>
        <dbReference type="ARBA" id="ARBA00023180"/>
    </source>
</evidence>
<comment type="pathway">
    <text evidence="2">Glycan metabolism; heparin biosynthesis.</text>
</comment>
<evidence type="ECO:0000256" key="8">
    <source>
        <dbReference type="ARBA" id="ARBA00022801"/>
    </source>
</evidence>
<feature type="active site" description="For sulfotransferase activity" evidence="16">
    <location>
        <position position="594"/>
    </location>
</feature>
<evidence type="ECO:0000313" key="24">
    <source>
        <dbReference type="Proteomes" id="UP000728032"/>
    </source>
</evidence>
<dbReference type="SUPFAM" id="SSF52540">
    <property type="entry name" value="P-loop containing nucleoside triphosphate hydrolases"/>
    <property type="match status" value="1"/>
</dbReference>
<dbReference type="GO" id="GO:0015016">
    <property type="term" value="F:heparan sulfate N-sulfotransferase activity"/>
    <property type="evidence" value="ECO:0007669"/>
    <property type="project" value="UniProtKB-EC"/>
</dbReference>
<dbReference type="UniPathway" id="UPA00862"/>
<evidence type="ECO:0000256" key="6">
    <source>
        <dbReference type="ARBA" id="ARBA00022679"/>
    </source>
</evidence>
<keyword evidence="8" id="KW-0378">Hydrolase</keyword>
<dbReference type="Pfam" id="PF12062">
    <property type="entry name" value="HSNSD-CE"/>
    <property type="match status" value="2"/>
</dbReference>
<dbReference type="FunFam" id="3.40.50.300:FF:000176">
    <property type="entry name" value="bifunctional heparan sulfate N-deacetylase/N-sulfotransferase 1"/>
    <property type="match status" value="1"/>
</dbReference>
<keyword evidence="6" id="KW-0808">Transferase</keyword>
<comment type="subcellular location">
    <subcellularLocation>
        <location evidence="1">Golgi apparatus membrane</location>
        <topology evidence="1">Single-pass type II membrane protein</topology>
    </subcellularLocation>
</comment>
<dbReference type="EC" id="2.8.2.8" evidence="5"/>
<name>A0A7R9LA00_9ACAR</name>
<gene>
    <name evidence="23" type="ORF">ONB1V03_LOCUS1040</name>
</gene>
<evidence type="ECO:0000259" key="20">
    <source>
        <dbReference type="Pfam" id="PF00685"/>
    </source>
</evidence>
<dbReference type="UniPathway" id="UPA00756"/>
<evidence type="ECO:0000256" key="19">
    <source>
        <dbReference type="SAM" id="Phobius"/>
    </source>
</evidence>
<evidence type="ECO:0000313" key="23">
    <source>
        <dbReference type="EMBL" id="CAD7637817.1"/>
    </source>
</evidence>
<dbReference type="InterPro" id="IPR021930">
    <property type="entry name" value="Heparan_SO4_deacetylase_dom"/>
</dbReference>
<dbReference type="PANTHER" id="PTHR10605:SF56">
    <property type="entry name" value="BIFUNCTIONAL HEPARAN SULFATE N-DEACETYLASE_N-SULFOTRANSFERASE"/>
    <property type="match status" value="1"/>
</dbReference>
<dbReference type="InterPro" id="IPR056793">
    <property type="entry name" value="HSNSD_N"/>
</dbReference>
<dbReference type="GO" id="GO:0019213">
    <property type="term" value="F:deacetylase activity"/>
    <property type="evidence" value="ECO:0007669"/>
    <property type="project" value="TreeGrafter"/>
</dbReference>
<feature type="binding site" evidence="17">
    <location>
        <position position="692"/>
    </location>
    <ligand>
        <name>3'-phosphoadenylyl sulfate</name>
        <dbReference type="ChEBI" id="CHEBI:58339"/>
    </ligand>
</feature>
<evidence type="ECO:0000256" key="2">
    <source>
        <dbReference type="ARBA" id="ARBA00004841"/>
    </source>
</evidence>
<dbReference type="Gene3D" id="3.40.50.300">
    <property type="entry name" value="P-loop containing nucleotide triphosphate hydrolases"/>
    <property type="match status" value="1"/>
</dbReference>
<dbReference type="GO" id="GO:0016787">
    <property type="term" value="F:hydrolase activity"/>
    <property type="evidence" value="ECO:0007669"/>
    <property type="project" value="UniProtKB-KW"/>
</dbReference>
<dbReference type="InterPro" id="IPR037359">
    <property type="entry name" value="NST/OST"/>
</dbReference>
<accession>A0A7R9LA00</accession>
<evidence type="ECO:0000256" key="13">
    <source>
        <dbReference type="ARBA" id="ARBA00023157"/>
    </source>
</evidence>
<evidence type="ECO:0000256" key="18">
    <source>
        <dbReference type="PIRSR" id="PIRSR637359-3"/>
    </source>
</evidence>
<dbReference type="InterPro" id="IPR000863">
    <property type="entry name" value="Sulfotransferase_dom"/>
</dbReference>
<sequence>MLFESILRPERRKYKPLTTWKNGSKASTKWIRIKSLSIKQWLFISVVFSITSFIIFSHFLSNSSLHGLIRIPPKPKFKCYSNEDPLRASLRRITPNTHVSKFQLRLDPKVLVFVETQYSKLGKQITEILESSRIKFKAEIVGKSLPLLTNLERGRFAVIIFENLNKYLNMNKWNRELLDKYCREYSVGIIGMIQPNDEKRNGVQLRGFPLQMDTGVAIRDFRLNPLSPILRVTRAGEVQFGNLPGDDWVVFYSNHTSYQPLGQAYLQRPIELYSNDVNTNETNFIPKKKLVTTVIQDHGLYDGIQRILFGNGFTFWINKLLLLDSISFLSHGKLSLPLQRYILIDIDDIFVGEKGTRMKRSDVLELLDSQRRLSLLIPGFRFNLGFSGKYYHKGYADEDYGDDLLLDNADKFWWFCHMYSHTQPHLYDNITILENEMKMNHEFAQVFNLLPLCYVLDSAVLPRQTCGLYTHTIFLDKYPGGRHKLDNSIHGGELFYSFIFNPINVFMTHLSNYGNDRLAIYAFESVIKFVQCWTNLQLYTLPPLPLATKYFQLYPEESDPIWMNPCNDKRHHSIWSSTKSCDQLPKFLVIGPQKTGSTALYTFLSMHPTIVSNYPSPETFEEIQFFNGKNYYKGLDWYMNFFPVPKNSSPSYLFEKSATYFDGELVPMRAHALLPTAKLVAILVSPIKRAYSWYHHTRAHKSSIALNFSFFDVITANEKSPKLLRELRNRCLNPGTYAQHLERWLSYYSPQQLMIIDGEELKANPVLVMNKLQNFLKIEPYFDYKLHLRFDPKKGFFCQVIHMNSTKCLGRSKGRVYPPMDSTAHKFLRSFYLPHNIALSKLLTKLHHPIPSWLEDDLSTGYT</sequence>
<dbReference type="Pfam" id="PF00685">
    <property type="entry name" value="Sulfotransfer_1"/>
    <property type="match status" value="1"/>
</dbReference>
<keyword evidence="14" id="KW-0325">Glycoprotein</keyword>
<feature type="transmembrane region" description="Helical" evidence="19">
    <location>
        <begin position="41"/>
        <end position="60"/>
    </location>
</feature>
<organism evidence="23">
    <name type="scientific">Oppiella nova</name>
    <dbReference type="NCBI Taxonomy" id="334625"/>
    <lineage>
        <taxon>Eukaryota</taxon>
        <taxon>Metazoa</taxon>
        <taxon>Ecdysozoa</taxon>
        <taxon>Arthropoda</taxon>
        <taxon>Chelicerata</taxon>
        <taxon>Arachnida</taxon>
        <taxon>Acari</taxon>
        <taxon>Acariformes</taxon>
        <taxon>Sarcoptiformes</taxon>
        <taxon>Oribatida</taxon>
        <taxon>Brachypylina</taxon>
        <taxon>Oppioidea</taxon>
        <taxon>Oppiidae</taxon>
        <taxon>Oppiella</taxon>
    </lineage>
</organism>
<evidence type="ECO:0000259" key="21">
    <source>
        <dbReference type="Pfam" id="PF12062"/>
    </source>
</evidence>
<evidence type="ECO:0000256" key="12">
    <source>
        <dbReference type="ARBA" id="ARBA00023136"/>
    </source>
</evidence>
<comment type="similarity">
    <text evidence="4">Belongs to the sulfotransferase 1 family. NDST subfamily.</text>
</comment>
<evidence type="ECO:0000256" key="1">
    <source>
        <dbReference type="ARBA" id="ARBA00004323"/>
    </source>
</evidence>
<evidence type="ECO:0000256" key="9">
    <source>
        <dbReference type="ARBA" id="ARBA00022968"/>
    </source>
</evidence>
<feature type="domain" description="Heparan sulfate-N-deacetylase N-terminal" evidence="22">
    <location>
        <begin position="107"/>
        <end position="329"/>
    </location>
</feature>
<keyword evidence="13 18" id="KW-1015">Disulfide bond</keyword>
<evidence type="ECO:0000256" key="11">
    <source>
        <dbReference type="ARBA" id="ARBA00023034"/>
    </source>
</evidence>
<dbReference type="GO" id="GO:0015012">
    <property type="term" value="P:heparan sulfate proteoglycan biosynthetic process"/>
    <property type="evidence" value="ECO:0007669"/>
    <property type="project" value="UniProtKB-UniPathway"/>
</dbReference>
<evidence type="ECO:0000256" key="4">
    <source>
        <dbReference type="ARBA" id="ARBA00010420"/>
    </source>
</evidence>
<comment type="pathway">
    <text evidence="3">Glycan metabolism; heparan sulfate biosynthesis.</text>
</comment>
<dbReference type="GO" id="GO:0030210">
    <property type="term" value="P:heparin proteoglycan biosynthetic process"/>
    <property type="evidence" value="ECO:0007669"/>
    <property type="project" value="UniProtKB-UniPathway"/>
</dbReference>
<keyword evidence="7 19" id="KW-0812">Transmembrane</keyword>
<keyword evidence="12 19" id="KW-0472">Membrane</keyword>
<evidence type="ECO:0000256" key="17">
    <source>
        <dbReference type="PIRSR" id="PIRSR637359-2"/>
    </source>
</evidence>
<reference evidence="23" key="1">
    <citation type="submission" date="2020-11" db="EMBL/GenBank/DDBJ databases">
        <authorList>
            <person name="Tran Van P."/>
        </authorList>
    </citation>
    <scope>NUCLEOTIDE SEQUENCE</scope>
</reference>
<feature type="domain" description="Sulfotransferase" evidence="20">
    <location>
        <begin position="585"/>
        <end position="802"/>
    </location>
</feature>
<feature type="domain" description="Heparan sulphate-N-deacetylase deacetylase" evidence="21">
    <location>
        <begin position="339"/>
        <end position="449"/>
    </location>
</feature>
<dbReference type="OrthoDB" id="8958249at2759"/>
<evidence type="ECO:0000256" key="3">
    <source>
        <dbReference type="ARBA" id="ARBA00005093"/>
    </source>
</evidence>
<evidence type="ECO:0000256" key="15">
    <source>
        <dbReference type="ARBA" id="ARBA00023268"/>
    </source>
</evidence>
<evidence type="ECO:0000256" key="5">
    <source>
        <dbReference type="ARBA" id="ARBA00012979"/>
    </source>
</evidence>
<feature type="disulfide bond" evidence="18">
    <location>
        <begin position="798"/>
        <end position="808"/>
    </location>
</feature>
<protein>
    <recommendedName>
        <fullName evidence="5">[heparan sulfate]-glucosamine N-sulfotransferase</fullName>
        <ecNumber evidence="5">2.8.2.8</ecNumber>
    </recommendedName>
</protein>
<dbReference type="Pfam" id="PF25119">
    <property type="entry name" value="HSNSD_N"/>
    <property type="match status" value="1"/>
</dbReference>
<dbReference type="Proteomes" id="UP000728032">
    <property type="component" value="Unassembled WGS sequence"/>
</dbReference>
<dbReference type="InterPro" id="IPR027417">
    <property type="entry name" value="P-loop_NTPase"/>
</dbReference>
<proteinExistence type="inferred from homology"/>
<evidence type="ECO:0000256" key="10">
    <source>
        <dbReference type="ARBA" id="ARBA00022989"/>
    </source>
</evidence>
<evidence type="ECO:0000259" key="22">
    <source>
        <dbReference type="Pfam" id="PF25119"/>
    </source>
</evidence>
<dbReference type="EMBL" id="OC914961">
    <property type="protein sequence ID" value="CAD7637817.1"/>
    <property type="molecule type" value="Genomic_DNA"/>
</dbReference>
<evidence type="ECO:0000256" key="16">
    <source>
        <dbReference type="PIRSR" id="PIRSR637359-1"/>
    </source>
</evidence>
<dbReference type="AlphaFoldDB" id="A0A7R9LA00"/>
<keyword evidence="9" id="KW-0735">Signal-anchor</keyword>
<feature type="domain" description="Heparan sulphate-N-deacetylase deacetylase" evidence="21">
    <location>
        <begin position="459"/>
        <end position="495"/>
    </location>
</feature>
<keyword evidence="10 19" id="KW-1133">Transmembrane helix</keyword>
<keyword evidence="15" id="KW-0511">Multifunctional enzyme</keyword>
<dbReference type="GO" id="GO:0000139">
    <property type="term" value="C:Golgi membrane"/>
    <property type="evidence" value="ECO:0007669"/>
    <property type="project" value="UniProtKB-SubCell"/>
</dbReference>
<keyword evidence="11" id="KW-0333">Golgi apparatus</keyword>